<gene>
    <name evidence="1" type="ORF">KC19_VG096000</name>
</gene>
<protein>
    <submittedName>
        <fullName evidence="1">Uncharacterized protein</fullName>
    </submittedName>
</protein>
<dbReference type="EMBL" id="CM026426">
    <property type="protein sequence ID" value="KAG0572448.1"/>
    <property type="molecule type" value="Genomic_DNA"/>
</dbReference>
<name>A0A8T0HPC3_CERPU</name>
<keyword evidence="2" id="KW-1185">Reference proteome</keyword>
<sequence>MALEAPPKGGPAAASLRLPPWSHTSKAVHAQPISSGPKLKLSLSPEALALLTEDALALTKLALIGVSPTKHPSRTELQDWVNVNLVESHMQVTRIRMLPTGHFVLTFACEEGAAAAL</sequence>
<organism evidence="1 2">
    <name type="scientific">Ceratodon purpureus</name>
    <name type="common">Fire moss</name>
    <name type="synonym">Dicranum purpureum</name>
    <dbReference type="NCBI Taxonomy" id="3225"/>
    <lineage>
        <taxon>Eukaryota</taxon>
        <taxon>Viridiplantae</taxon>
        <taxon>Streptophyta</taxon>
        <taxon>Embryophyta</taxon>
        <taxon>Bryophyta</taxon>
        <taxon>Bryophytina</taxon>
        <taxon>Bryopsida</taxon>
        <taxon>Dicranidae</taxon>
        <taxon>Pseudoditrichales</taxon>
        <taxon>Ditrichaceae</taxon>
        <taxon>Ceratodon</taxon>
    </lineage>
</organism>
<reference evidence="1" key="1">
    <citation type="submission" date="2020-06" db="EMBL/GenBank/DDBJ databases">
        <title>WGS assembly of Ceratodon purpureus strain R40.</title>
        <authorList>
            <person name="Carey S.B."/>
            <person name="Jenkins J."/>
            <person name="Shu S."/>
            <person name="Lovell J.T."/>
            <person name="Sreedasyam A."/>
            <person name="Maumus F."/>
            <person name="Tiley G.P."/>
            <person name="Fernandez-Pozo N."/>
            <person name="Barry K."/>
            <person name="Chen C."/>
            <person name="Wang M."/>
            <person name="Lipzen A."/>
            <person name="Daum C."/>
            <person name="Saski C.A."/>
            <person name="Payton A.C."/>
            <person name="Mcbreen J.C."/>
            <person name="Conrad R.E."/>
            <person name="Kollar L.M."/>
            <person name="Olsson S."/>
            <person name="Huttunen S."/>
            <person name="Landis J.B."/>
            <person name="Wickett N.J."/>
            <person name="Johnson M.G."/>
            <person name="Rensing S.A."/>
            <person name="Grimwood J."/>
            <person name="Schmutz J."/>
            <person name="Mcdaniel S.F."/>
        </authorList>
    </citation>
    <scope>NUCLEOTIDE SEQUENCE</scope>
    <source>
        <strain evidence="1">R40</strain>
    </source>
</reference>
<proteinExistence type="predicted"/>
<dbReference type="AlphaFoldDB" id="A0A8T0HPC3"/>
<evidence type="ECO:0000313" key="1">
    <source>
        <dbReference type="EMBL" id="KAG0572448.1"/>
    </source>
</evidence>
<dbReference type="Proteomes" id="UP000822688">
    <property type="component" value="Chromosome V"/>
</dbReference>
<accession>A0A8T0HPC3</accession>
<comment type="caution">
    <text evidence="1">The sequence shown here is derived from an EMBL/GenBank/DDBJ whole genome shotgun (WGS) entry which is preliminary data.</text>
</comment>
<evidence type="ECO:0000313" key="2">
    <source>
        <dbReference type="Proteomes" id="UP000822688"/>
    </source>
</evidence>